<sequence>VDQSKSVRVPLPTTYETCIARFLASWQPSIYETQKAFLDFLVTVHLRNTESVPWLLGNRSPTKHRSVPWLLGRSRSTETAFL</sequence>
<reference evidence="1" key="1">
    <citation type="submission" date="2022-08" db="EMBL/GenBank/DDBJ databases">
        <authorList>
            <person name="Kallberg Y."/>
            <person name="Tangrot J."/>
            <person name="Rosling A."/>
        </authorList>
    </citation>
    <scope>NUCLEOTIDE SEQUENCE</scope>
    <source>
        <strain evidence="1">Wild A</strain>
    </source>
</reference>
<feature type="non-terminal residue" evidence="1">
    <location>
        <position position="1"/>
    </location>
</feature>
<protein>
    <submittedName>
        <fullName evidence="1">9970_t:CDS:1</fullName>
    </submittedName>
</protein>
<comment type="caution">
    <text evidence="1">The sequence shown here is derived from an EMBL/GenBank/DDBJ whole genome shotgun (WGS) entry which is preliminary data.</text>
</comment>
<gene>
    <name evidence="1" type="ORF">FWILDA_LOCUS12567</name>
</gene>
<dbReference type="AlphaFoldDB" id="A0A9W4SZD1"/>
<evidence type="ECO:0000313" key="2">
    <source>
        <dbReference type="Proteomes" id="UP001153678"/>
    </source>
</evidence>
<keyword evidence="2" id="KW-1185">Reference proteome</keyword>
<proteinExistence type="predicted"/>
<dbReference type="Proteomes" id="UP001153678">
    <property type="component" value="Unassembled WGS sequence"/>
</dbReference>
<accession>A0A9W4SZD1</accession>
<evidence type="ECO:0000313" key="1">
    <source>
        <dbReference type="EMBL" id="CAI2186421.1"/>
    </source>
</evidence>
<name>A0A9W4SZD1_9GLOM</name>
<dbReference type="EMBL" id="CAMKVN010004137">
    <property type="protein sequence ID" value="CAI2186421.1"/>
    <property type="molecule type" value="Genomic_DNA"/>
</dbReference>
<organism evidence="1 2">
    <name type="scientific">Funneliformis geosporum</name>
    <dbReference type="NCBI Taxonomy" id="1117311"/>
    <lineage>
        <taxon>Eukaryota</taxon>
        <taxon>Fungi</taxon>
        <taxon>Fungi incertae sedis</taxon>
        <taxon>Mucoromycota</taxon>
        <taxon>Glomeromycotina</taxon>
        <taxon>Glomeromycetes</taxon>
        <taxon>Glomerales</taxon>
        <taxon>Glomeraceae</taxon>
        <taxon>Funneliformis</taxon>
    </lineage>
</organism>